<comment type="caution">
    <text evidence="1">The sequence shown here is derived from an EMBL/GenBank/DDBJ whole genome shotgun (WGS) entry which is preliminary data.</text>
</comment>
<dbReference type="Proteomes" id="UP000076154">
    <property type="component" value="Unassembled WGS sequence"/>
</dbReference>
<dbReference type="EMBL" id="LUEZ02000106">
    <property type="protein sequence ID" value="RDB18223.1"/>
    <property type="molecule type" value="Genomic_DNA"/>
</dbReference>
<dbReference type="InParanoid" id="A0A369JEU7"/>
<evidence type="ECO:0000313" key="1">
    <source>
        <dbReference type="EMBL" id="RDB18223.1"/>
    </source>
</evidence>
<evidence type="ECO:0008006" key="3">
    <source>
        <dbReference type="Google" id="ProtNLM"/>
    </source>
</evidence>
<gene>
    <name evidence="1" type="ORF">Hypma_000588</name>
</gene>
<name>A0A369JEU7_HYPMA</name>
<dbReference type="AlphaFoldDB" id="A0A369JEU7"/>
<keyword evidence="2" id="KW-1185">Reference proteome</keyword>
<evidence type="ECO:0000313" key="2">
    <source>
        <dbReference type="Proteomes" id="UP000076154"/>
    </source>
</evidence>
<organism evidence="1 2">
    <name type="scientific">Hypsizygus marmoreus</name>
    <name type="common">White beech mushroom</name>
    <name type="synonym">Agaricus marmoreus</name>
    <dbReference type="NCBI Taxonomy" id="39966"/>
    <lineage>
        <taxon>Eukaryota</taxon>
        <taxon>Fungi</taxon>
        <taxon>Dikarya</taxon>
        <taxon>Basidiomycota</taxon>
        <taxon>Agaricomycotina</taxon>
        <taxon>Agaricomycetes</taxon>
        <taxon>Agaricomycetidae</taxon>
        <taxon>Agaricales</taxon>
        <taxon>Tricholomatineae</taxon>
        <taxon>Lyophyllaceae</taxon>
        <taxon>Hypsizygus</taxon>
    </lineage>
</organism>
<reference evidence="1" key="1">
    <citation type="submission" date="2018-04" db="EMBL/GenBank/DDBJ databases">
        <title>Whole genome sequencing of Hypsizygus marmoreus.</title>
        <authorList>
            <person name="Choi I.-G."/>
            <person name="Min B."/>
            <person name="Kim J.-G."/>
            <person name="Kim S."/>
            <person name="Oh Y.-L."/>
            <person name="Kong W.-S."/>
            <person name="Park H."/>
            <person name="Jeong J."/>
            <person name="Song E.-S."/>
        </authorList>
    </citation>
    <scope>NUCLEOTIDE SEQUENCE [LARGE SCALE GENOMIC DNA]</scope>
    <source>
        <strain evidence="1">51987-8</strain>
    </source>
</reference>
<proteinExistence type="predicted"/>
<sequence>MPNISQVNSAGPVVSQHHPSNSSFSILPTELLFLIFQPLCPKLKRPDSFHFDLSQKFEPEMSEYDARRFRRKLKTFSGFRRICAAVYRAVTPILFEEVVIFVTINLHAHTIEDLFKFGRHHIRSVVVFGAPINWTYHERRRLLEKYGMAIGRGLGLCSCIRNLECYQMHHTFTRDWLPLAPSLASTLTRLVIRVHGINISYALDGLDGPLETLEIVDWTRLYSKLPDALERPPQFPSEMPNLKHVALRGGAPHLDDLNILFTRITKNKGSAKPLQSLSLLGVRNISPKYSESNMEIPMAIAKACPNLVEFSSRNPTHREILEHISLRLHVLEIAISDSKYTYPSGIYESLRLEDLLAYPRTRRGRQLRTIALVHGSFYLVSEDRMMAACEQSGLEFALCEREPFGWRISLDGLEQDR</sequence>
<dbReference type="OrthoDB" id="2912498at2759"/>
<accession>A0A369JEU7</accession>
<protein>
    <recommendedName>
        <fullName evidence="3">F-box domain-containing protein</fullName>
    </recommendedName>
</protein>